<organism evidence="1">
    <name type="scientific">Glycine soja</name>
    <name type="common">Wild soybean</name>
    <dbReference type="NCBI Taxonomy" id="3848"/>
    <lineage>
        <taxon>Eukaryota</taxon>
        <taxon>Viridiplantae</taxon>
        <taxon>Streptophyta</taxon>
        <taxon>Embryophyta</taxon>
        <taxon>Tracheophyta</taxon>
        <taxon>Spermatophyta</taxon>
        <taxon>Magnoliopsida</taxon>
        <taxon>eudicotyledons</taxon>
        <taxon>Gunneridae</taxon>
        <taxon>Pentapetalae</taxon>
        <taxon>rosids</taxon>
        <taxon>fabids</taxon>
        <taxon>Fabales</taxon>
        <taxon>Fabaceae</taxon>
        <taxon>Papilionoideae</taxon>
        <taxon>50 kb inversion clade</taxon>
        <taxon>NPAAA clade</taxon>
        <taxon>indigoferoid/millettioid clade</taxon>
        <taxon>Phaseoleae</taxon>
        <taxon>Glycine</taxon>
        <taxon>Glycine subgen. Soja</taxon>
    </lineage>
</organism>
<dbReference type="EMBL" id="KN641611">
    <property type="protein sequence ID" value="KHN45987.1"/>
    <property type="molecule type" value="Genomic_DNA"/>
</dbReference>
<reference evidence="1" key="1">
    <citation type="submission" date="2014-07" db="EMBL/GenBank/DDBJ databases">
        <title>Identification of a novel salt tolerance gene in wild soybean by whole-genome sequencing.</title>
        <authorList>
            <person name="Lam H.-M."/>
            <person name="Qi X."/>
            <person name="Li M.-W."/>
            <person name="Liu X."/>
            <person name="Xie M."/>
            <person name="Ni M."/>
            <person name="Xu X."/>
        </authorList>
    </citation>
    <scope>NUCLEOTIDE SEQUENCE [LARGE SCALE GENOMIC DNA]</scope>
    <source>
        <tissue evidence="1">Root</tissue>
    </source>
</reference>
<gene>
    <name evidence="1" type="ORF">glysoja_030724</name>
</gene>
<accession>A0A0B2SNZ8</accession>
<sequence>MLLKAFRVFTLTQCVNNSSADRQVQSNVACLALSIHNLQAGAMRLGRDVLVLTQTTNSRSLAFL</sequence>
<proteinExistence type="predicted"/>
<evidence type="ECO:0000313" key="1">
    <source>
        <dbReference type="EMBL" id="KHN45987.1"/>
    </source>
</evidence>
<dbReference type="Proteomes" id="UP000053555">
    <property type="component" value="Unassembled WGS sequence"/>
</dbReference>
<protein>
    <submittedName>
        <fullName evidence="1">Uncharacterized protein</fullName>
    </submittedName>
</protein>
<dbReference type="AlphaFoldDB" id="A0A0B2SNZ8"/>
<name>A0A0B2SNZ8_GLYSO</name>